<evidence type="ECO:0000313" key="8">
    <source>
        <dbReference type="Proteomes" id="UP000465035"/>
    </source>
</evidence>
<feature type="binding site" evidence="4">
    <location>
        <position position="242"/>
    </location>
    <ligand>
        <name>(3S)-3-hydroxy-3-methylglutaryl-CoA</name>
        <dbReference type="ChEBI" id="CHEBI:43074"/>
    </ligand>
</feature>
<proteinExistence type="inferred from homology"/>
<organism evidence="7 8">
    <name type="scientific">Lentilactobacillus hilgardii</name>
    <name type="common">Lactobacillus hilgardii</name>
    <dbReference type="NCBI Taxonomy" id="1588"/>
    <lineage>
        <taxon>Bacteria</taxon>
        <taxon>Bacillati</taxon>
        <taxon>Bacillota</taxon>
        <taxon>Bacilli</taxon>
        <taxon>Lactobacillales</taxon>
        <taxon>Lactobacillaceae</taxon>
        <taxon>Lentilactobacillus</taxon>
    </lineage>
</organism>
<dbReference type="GeneID" id="69058122"/>
<dbReference type="AlphaFoldDB" id="A0A6P1E3M8"/>
<dbReference type="GO" id="GO:0004421">
    <property type="term" value="F:hydroxymethylglutaryl-CoA synthase activity"/>
    <property type="evidence" value="ECO:0007669"/>
    <property type="project" value="UniProtKB-EC"/>
</dbReference>
<dbReference type="NCBIfam" id="TIGR01835">
    <property type="entry name" value="HMG-CoA-S_prok"/>
    <property type="match status" value="1"/>
</dbReference>
<feature type="active site" description="Proton donor/acceptor" evidence="3">
    <location>
        <position position="233"/>
    </location>
</feature>
<evidence type="ECO:0000259" key="6">
    <source>
        <dbReference type="Pfam" id="PF08540"/>
    </source>
</evidence>
<dbReference type="InterPro" id="IPR013528">
    <property type="entry name" value="HMG_CoA_synth_N"/>
</dbReference>
<feature type="active site" description="Proton donor/acceptor" evidence="3">
    <location>
        <position position="79"/>
    </location>
</feature>
<keyword evidence="2 7" id="KW-0808">Transferase</keyword>
<reference evidence="7 8" key="1">
    <citation type="submission" date="2019-12" db="EMBL/GenBank/DDBJ databases">
        <title>Lactobacillus hilgardii FLUB.</title>
        <authorList>
            <person name="Gustaw K."/>
        </authorList>
    </citation>
    <scope>NUCLEOTIDE SEQUENCE [LARGE SCALE GENOMIC DNA]</scope>
    <source>
        <strain evidence="7 8">FLUB</strain>
    </source>
</reference>
<evidence type="ECO:0000256" key="2">
    <source>
        <dbReference type="ARBA" id="ARBA00022679"/>
    </source>
</evidence>
<evidence type="ECO:0000313" key="7">
    <source>
        <dbReference type="EMBL" id="QHB51966.1"/>
    </source>
</evidence>
<feature type="domain" description="Hydroxymethylglutaryl-coenzyme A synthase C-terminal" evidence="6">
    <location>
        <begin position="175"/>
        <end position="245"/>
    </location>
</feature>
<evidence type="ECO:0000256" key="4">
    <source>
        <dbReference type="PIRSR" id="PIRSR611554-2"/>
    </source>
</evidence>
<feature type="binding site" evidence="4">
    <location>
        <position position="273"/>
    </location>
    <ligand>
        <name>(3S)-3-hydroxy-3-methylglutaryl-CoA</name>
        <dbReference type="ChEBI" id="CHEBI:43074"/>
    </ligand>
</feature>
<evidence type="ECO:0000259" key="5">
    <source>
        <dbReference type="Pfam" id="PF01154"/>
    </source>
</evidence>
<dbReference type="GO" id="GO:0006084">
    <property type="term" value="P:acetyl-CoA metabolic process"/>
    <property type="evidence" value="ECO:0007669"/>
    <property type="project" value="InterPro"/>
</dbReference>
<protein>
    <submittedName>
        <fullName evidence="7">Hydroxymethylglutaryl-CoA synthase</fullName>
        <ecNumber evidence="7">2.3.3.10</ecNumber>
    </submittedName>
</protein>
<feature type="domain" description="Hydroxymethylglutaryl-coenzyme A synthase C-terminal" evidence="6">
    <location>
        <begin position="260"/>
        <end position="350"/>
    </location>
</feature>
<dbReference type="CDD" id="cd00827">
    <property type="entry name" value="init_cond_enzymes"/>
    <property type="match status" value="1"/>
</dbReference>
<dbReference type="PANTHER" id="PTHR43323">
    <property type="entry name" value="3-HYDROXY-3-METHYLGLUTARYL COENZYME A SYNTHASE"/>
    <property type="match status" value="1"/>
</dbReference>
<dbReference type="Pfam" id="PF01154">
    <property type="entry name" value="HMG_CoA_synt_N"/>
    <property type="match status" value="1"/>
</dbReference>
<dbReference type="Gene3D" id="3.40.47.10">
    <property type="match status" value="2"/>
</dbReference>
<dbReference type="Proteomes" id="UP000465035">
    <property type="component" value="Chromosome"/>
</dbReference>
<feature type="binding site" evidence="4">
    <location>
        <position position="29"/>
    </location>
    <ligand>
        <name>(3S)-3-hydroxy-3-methylglutaryl-CoA</name>
        <dbReference type="ChEBI" id="CHEBI:43074"/>
    </ligand>
</feature>
<accession>A0A6P1E3M8</accession>
<feature type="binding site" evidence="4">
    <location>
        <position position="143"/>
    </location>
    <ligand>
        <name>(3S)-3-hydroxy-3-methylglutaryl-CoA</name>
        <dbReference type="ChEBI" id="CHEBI:43074"/>
    </ligand>
</feature>
<dbReference type="EMBL" id="CP047121">
    <property type="protein sequence ID" value="QHB51966.1"/>
    <property type="molecule type" value="Genomic_DNA"/>
</dbReference>
<dbReference type="RefSeq" id="WP_003553763.1">
    <property type="nucleotide sequence ID" value="NZ_CABKOL010000102.1"/>
</dbReference>
<keyword evidence="7" id="KW-0012">Acyltransferase</keyword>
<dbReference type="PANTHER" id="PTHR43323:SF2">
    <property type="entry name" value="HYDROXYMETHYLGLUTARYL-COA SYNTHASE"/>
    <property type="match status" value="1"/>
</dbReference>
<dbReference type="InterPro" id="IPR011554">
    <property type="entry name" value="HMG_CoA_synthase_prok"/>
</dbReference>
<name>A0A6P1E3M8_LENHI</name>
<comment type="similarity">
    <text evidence="1">Belongs to the thiolase-like superfamily. HMG-CoA synthase family.</text>
</comment>
<feature type="domain" description="Hydroxymethylglutaryl-coenzyme A synthase N-terminal" evidence="5">
    <location>
        <begin position="3"/>
        <end position="165"/>
    </location>
</feature>
<dbReference type="SMR" id="A0A6P1E3M8"/>
<dbReference type="InterPro" id="IPR013746">
    <property type="entry name" value="HMG_CoA_synt_C_dom"/>
</dbReference>
<evidence type="ECO:0000256" key="3">
    <source>
        <dbReference type="PIRSR" id="PIRSR611554-1"/>
    </source>
</evidence>
<dbReference type="InterPro" id="IPR016039">
    <property type="entry name" value="Thiolase-like"/>
</dbReference>
<dbReference type="SUPFAM" id="SSF53901">
    <property type="entry name" value="Thiolase-like"/>
    <property type="match status" value="2"/>
</dbReference>
<evidence type="ECO:0000256" key="1">
    <source>
        <dbReference type="ARBA" id="ARBA00007061"/>
    </source>
</evidence>
<gene>
    <name evidence="7" type="ORF">GQR93_07090</name>
</gene>
<dbReference type="EC" id="2.3.3.10" evidence="7"/>
<dbReference type="Pfam" id="PF08540">
    <property type="entry name" value="HMG_CoA_synt_C"/>
    <property type="match status" value="2"/>
</dbReference>
<feature type="active site" description="Acyl-thioester intermediate" evidence="3">
    <location>
        <position position="111"/>
    </location>
</feature>
<sequence>MTVGIDKIGFYTSPYFIDMVDLAHARNEDPRKYLIGIGQKKQAVIPSTQDVVTMAANAAQKILSEGDKEKIDLVIFGTETGIDNSKSAAIYVQSLLGISKQARSFEIKQACYGGTAGVQMAVDHIRLHPESKALVLAADIARYGLNTPGEVTQGGGAVAMVISSNPRILEVEDKRSFHSDNIMDFWRPLYRHDAVVDGHYSNSIYVDFFQQTWTDYRQKYHRTIDDFRALTFHLPYTKMGLKALRSIIDQSKHPEAILEQFEASRMYNALVGNLYTGSLYLSLISLLSNSEALNQDDLIGLFSYGSGAQGEFYSGRLSDQFDRSQLKTDMDTILSERSRITIEQYQEMYQTFLPLNEEDKLFDVSSDNSCFVLKGRKENRRIYLTKNGSGDDQSLD</sequence>